<dbReference type="SUPFAM" id="SSF51206">
    <property type="entry name" value="cAMP-binding domain-like"/>
    <property type="match status" value="1"/>
</dbReference>
<dbReference type="InterPro" id="IPR050818">
    <property type="entry name" value="KCNH_animal-type"/>
</dbReference>
<dbReference type="PANTHER" id="PTHR10217">
    <property type="entry name" value="VOLTAGE AND LIGAND GATED POTASSIUM CHANNEL"/>
    <property type="match status" value="1"/>
</dbReference>
<dbReference type="InParanoid" id="A0A0V0QVM6"/>
<feature type="transmembrane region" description="Helical" evidence="2">
    <location>
        <begin position="128"/>
        <end position="149"/>
    </location>
</feature>
<gene>
    <name evidence="4" type="ORF">PPERSA_01070</name>
</gene>
<dbReference type="InterPro" id="IPR000595">
    <property type="entry name" value="cNMP-bd_dom"/>
</dbReference>
<feature type="transmembrane region" description="Helical" evidence="2">
    <location>
        <begin position="161"/>
        <end position="181"/>
    </location>
</feature>
<dbReference type="Gene3D" id="1.10.287.70">
    <property type="match status" value="1"/>
</dbReference>
<feature type="region of interest" description="Disordered" evidence="1">
    <location>
        <begin position="685"/>
        <end position="705"/>
    </location>
</feature>
<dbReference type="PANTHER" id="PTHR10217:SF435">
    <property type="entry name" value="POTASSIUM VOLTAGE-GATED CHANNEL PROTEIN EAG"/>
    <property type="match status" value="1"/>
</dbReference>
<dbReference type="InterPro" id="IPR014710">
    <property type="entry name" value="RmlC-like_jellyroll"/>
</dbReference>
<protein>
    <submittedName>
        <fullName evidence="4">Cyclic nucleotide-binding protein</fullName>
    </submittedName>
</protein>
<keyword evidence="2" id="KW-1133">Transmembrane helix</keyword>
<feature type="transmembrane region" description="Helical" evidence="2">
    <location>
        <begin position="88"/>
        <end position="108"/>
    </location>
</feature>
<keyword evidence="2" id="KW-0472">Membrane</keyword>
<feature type="compositionally biased region" description="Low complexity" evidence="1">
    <location>
        <begin position="685"/>
        <end position="697"/>
    </location>
</feature>
<reference evidence="4 5" key="1">
    <citation type="journal article" date="2015" name="Sci. Rep.">
        <title>Genome of the facultative scuticociliatosis pathogen Pseudocohnilembus persalinus provides insight into its virulence through horizontal gene transfer.</title>
        <authorList>
            <person name="Xiong J."/>
            <person name="Wang G."/>
            <person name="Cheng J."/>
            <person name="Tian M."/>
            <person name="Pan X."/>
            <person name="Warren A."/>
            <person name="Jiang C."/>
            <person name="Yuan D."/>
            <person name="Miao W."/>
        </authorList>
    </citation>
    <scope>NUCLEOTIDE SEQUENCE [LARGE SCALE GENOMIC DNA]</scope>
    <source>
        <strain evidence="4">36N120E</strain>
    </source>
</reference>
<dbReference type="InterPro" id="IPR013099">
    <property type="entry name" value="K_chnl_dom"/>
</dbReference>
<feature type="transmembrane region" description="Helical" evidence="2">
    <location>
        <begin position="28"/>
        <end position="44"/>
    </location>
</feature>
<dbReference type="GO" id="GO:0042391">
    <property type="term" value="P:regulation of membrane potential"/>
    <property type="evidence" value="ECO:0007669"/>
    <property type="project" value="TreeGrafter"/>
</dbReference>
<keyword evidence="2" id="KW-0812">Transmembrane</keyword>
<feature type="domain" description="Cyclic nucleotide-binding" evidence="3">
    <location>
        <begin position="284"/>
        <end position="374"/>
    </location>
</feature>
<dbReference type="GO" id="GO:0005249">
    <property type="term" value="F:voltage-gated potassium channel activity"/>
    <property type="evidence" value="ECO:0007669"/>
    <property type="project" value="TreeGrafter"/>
</dbReference>
<dbReference type="AlphaFoldDB" id="A0A0V0QVM6"/>
<dbReference type="InterPro" id="IPR018490">
    <property type="entry name" value="cNMP-bd_dom_sf"/>
</dbReference>
<dbReference type="Pfam" id="PF07885">
    <property type="entry name" value="Ion_trans_2"/>
    <property type="match status" value="1"/>
</dbReference>
<evidence type="ECO:0000256" key="1">
    <source>
        <dbReference type="SAM" id="MobiDB-lite"/>
    </source>
</evidence>
<proteinExistence type="predicted"/>
<name>A0A0V0QVM6_PSEPJ</name>
<organism evidence="4 5">
    <name type="scientific">Pseudocohnilembus persalinus</name>
    <name type="common">Ciliate</name>
    <dbReference type="NCBI Taxonomy" id="266149"/>
    <lineage>
        <taxon>Eukaryota</taxon>
        <taxon>Sar</taxon>
        <taxon>Alveolata</taxon>
        <taxon>Ciliophora</taxon>
        <taxon>Intramacronucleata</taxon>
        <taxon>Oligohymenophorea</taxon>
        <taxon>Scuticociliatia</taxon>
        <taxon>Philasterida</taxon>
        <taxon>Pseudocohnilembidae</taxon>
        <taxon>Pseudocohnilembus</taxon>
    </lineage>
</organism>
<dbReference type="EMBL" id="LDAU01000102">
    <property type="protein sequence ID" value="KRX05992.1"/>
    <property type="molecule type" value="Genomic_DNA"/>
</dbReference>
<evidence type="ECO:0000313" key="5">
    <source>
        <dbReference type="Proteomes" id="UP000054937"/>
    </source>
</evidence>
<feature type="transmembrane region" description="Helical" evidence="2">
    <location>
        <begin position="50"/>
        <end position="68"/>
    </location>
</feature>
<dbReference type="Proteomes" id="UP000054937">
    <property type="component" value="Unassembled WGS sequence"/>
</dbReference>
<dbReference type="OrthoDB" id="433309at2759"/>
<accession>A0A0V0QVM6</accession>
<comment type="caution">
    <text evidence="4">The sequence shown here is derived from an EMBL/GenBank/DDBJ whole genome shotgun (WGS) entry which is preliminary data.</text>
</comment>
<keyword evidence="5" id="KW-1185">Reference proteome</keyword>
<dbReference type="CDD" id="cd00038">
    <property type="entry name" value="CAP_ED"/>
    <property type="match status" value="1"/>
</dbReference>
<dbReference type="SUPFAM" id="SSF81324">
    <property type="entry name" value="Voltage-gated potassium channels"/>
    <property type="match status" value="1"/>
</dbReference>
<dbReference type="PROSITE" id="PS50042">
    <property type="entry name" value="CNMP_BINDING_3"/>
    <property type="match status" value="1"/>
</dbReference>
<dbReference type="Gene3D" id="2.60.120.10">
    <property type="entry name" value="Jelly Rolls"/>
    <property type="match status" value="1"/>
</dbReference>
<evidence type="ECO:0000259" key="3">
    <source>
        <dbReference type="PROSITE" id="PS50042"/>
    </source>
</evidence>
<evidence type="ECO:0000256" key="2">
    <source>
        <dbReference type="SAM" id="Phobius"/>
    </source>
</evidence>
<dbReference type="GO" id="GO:0005886">
    <property type="term" value="C:plasma membrane"/>
    <property type="evidence" value="ECO:0007669"/>
    <property type="project" value="TreeGrafter"/>
</dbReference>
<evidence type="ECO:0000313" key="4">
    <source>
        <dbReference type="EMBL" id="KRX05992.1"/>
    </source>
</evidence>
<sequence>MLNTGIFYEGSISKDRKLIMRSYFKKEFIIDFIATIVFIINFSAQDDSYILIGFLIRILQINGIIDFLDNTYQIVSKYNAQYQLIKLLYIITVAAHIFAVSFYKIAQIEIQKGEQNTWLQDQDLLDKQWNYIYTDALYFSIITMVTVGYGDISPTTYTEKIFGIIMSIVGCGVFAFFVNTIDSIIRTDSQKSEDLRIKKFEVKQFMNKRNISKESQMSVIKALEYFREQEIAANTKGLEIIQNISKSVQDNIFSEYYGTVYKSTQVQKSGKFSLDFQKQIQLYLKEITVGPGHILFNQGETSTRFYILMEGILEVYLQGQKNSQMGDQVICILKGRNEIGYRQFYVEEPFEYSIRSQNVSRLVYFEKKDFIQQIKKFPRDIEKFFNIKENLTYNTIWRQEKCYNCFSRVHQTNLCPLIFPIVKDQKVYGKRNKDYQIKQEKTRYKREFEEDFRIHTFKNIDTIREEVMRIRTDLIPFEIDYDLNDQDQDFYFNTPAIKFREDGTLYIEEYMNSEEDEFFQSSYLNIDKQSSIFEIQSGKLNIDRQKLKSKITSEEEEGYSEKINQAYQNCQKGLVFANNLNKLKKPDLMQDWKNKFDCINSPIQPITQPDPYLKFPILNKNQNQVENFTIQNLSKILKGQHHIIYRMDQYNSQLKNQLQELNQRLVSKGFQYNSFKKVHFTNQYNNNQNPNSSNNNNIHKINMGDSKNIGQMQSYQNLSQQNSNAYQKLQQFMLINDMQNLIDKEEIEKSEHQLNSQNDFFLVNLDRLKNYDIYQPANNFKHIVKKLQKIQKDLLKKIQYKNLGRSDYNNKKKQIKNKYNKLKSQSIFFQNLQVLNDLKKG</sequence>
<dbReference type="Pfam" id="PF00027">
    <property type="entry name" value="cNMP_binding"/>
    <property type="match status" value="1"/>
</dbReference>